<reference evidence="13" key="1">
    <citation type="journal article" date="2020" name="Stud. Mycol.">
        <title>101 Dothideomycetes genomes: a test case for predicting lifestyles and emergence of pathogens.</title>
        <authorList>
            <person name="Haridas S."/>
            <person name="Albert R."/>
            <person name="Binder M."/>
            <person name="Bloem J."/>
            <person name="Labutti K."/>
            <person name="Salamov A."/>
            <person name="Andreopoulos B."/>
            <person name="Baker S."/>
            <person name="Barry K."/>
            <person name="Bills G."/>
            <person name="Bluhm B."/>
            <person name="Cannon C."/>
            <person name="Castanera R."/>
            <person name="Culley D."/>
            <person name="Daum C."/>
            <person name="Ezra D."/>
            <person name="Gonzalez J."/>
            <person name="Henrissat B."/>
            <person name="Kuo A."/>
            <person name="Liang C."/>
            <person name="Lipzen A."/>
            <person name="Lutzoni F."/>
            <person name="Magnuson J."/>
            <person name="Mondo S."/>
            <person name="Nolan M."/>
            <person name="Ohm R."/>
            <person name="Pangilinan J."/>
            <person name="Park H.-J."/>
            <person name="Ramirez L."/>
            <person name="Alfaro M."/>
            <person name="Sun H."/>
            <person name="Tritt A."/>
            <person name="Yoshinaga Y."/>
            <person name="Zwiers L.-H."/>
            <person name="Turgeon B."/>
            <person name="Goodwin S."/>
            <person name="Spatafora J."/>
            <person name="Crous P."/>
            <person name="Grigoriev I."/>
        </authorList>
    </citation>
    <scope>NUCLEOTIDE SEQUENCE</scope>
    <source>
        <strain evidence="13">CBS 130266</strain>
    </source>
</reference>
<dbReference type="GO" id="GO:0005634">
    <property type="term" value="C:nucleus"/>
    <property type="evidence" value="ECO:0007669"/>
    <property type="project" value="TreeGrafter"/>
</dbReference>
<dbReference type="EMBL" id="MU007095">
    <property type="protein sequence ID" value="KAF2421859.1"/>
    <property type="molecule type" value="Genomic_DNA"/>
</dbReference>
<dbReference type="SMART" id="SM00450">
    <property type="entry name" value="RHOD"/>
    <property type="match status" value="1"/>
</dbReference>
<dbReference type="GO" id="GO:0110032">
    <property type="term" value="P:positive regulation of G2/MI transition of meiotic cell cycle"/>
    <property type="evidence" value="ECO:0007669"/>
    <property type="project" value="TreeGrafter"/>
</dbReference>
<evidence type="ECO:0000256" key="8">
    <source>
        <dbReference type="ARBA" id="ARBA00051722"/>
    </source>
</evidence>
<feature type="region of interest" description="Disordered" evidence="11">
    <location>
        <begin position="519"/>
        <end position="545"/>
    </location>
</feature>
<feature type="region of interest" description="Disordered" evidence="11">
    <location>
        <begin position="281"/>
        <end position="301"/>
    </location>
</feature>
<dbReference type="PRINTS" id="PR00716">
    <property type="entry name" value="MPIPHPHTASE"/>
</dbReference>
<protein>
    <recommendedName>
        <fullName evidence="9 10">M-phase inducer phosphatase</fullName>
        <ecNumber evidence="2 10">3.1.3.48</ecNumber>
    </recommendedName>
</protein>
<keyword evidence="6 10" id="KW-0904">Protein phosphatase</keyword>
<dbReference type="InterPro" id="IPR001763">
    <property type="entry name" value="Rhodanese-like_dom"/>
</dbReference>
<evidence type="ECO:0000256" key="2">
    <source>
        <dbReference type="ARBA" id="ARBA00013064"/>
    </source>
</evidence>
<feature type="region of interest" description="Disordered" evidence="11">
    <location>
        <begin position="1"/>
        <end position="40"/>
    </location>
</feature>
<evidence type="ECO:0000259" key="12">
    <source>
        <dbReference type="PROSITE" id="PS50206"/>
    </source>
</evidence>
<dbReference type="GO" id="GO:0010971">
    <property type="term" value="P:positive regulation of G2/M transition of mitotic cell cycle"/>
    <property type="evidence" value="ECO:0007669"/>
    <property type="project" value="TreeGrafter"/>
</dbReference>
<dbReference type="EC" id="3.1.3.48" evidence="2 10"/>
<gene>
    <name evidence="13" type="ORF">EJ08DRAFT_490225</name>
</gene>
<keyword evidence="4 10" id="KW-0498">Mitosis</keyword>
<feature type="domain" description="Rhodanese" evidence="12">
    <location>
        <begin position="377"/>
        <end position="481"/>
    </location>
</feature>
<evidence type="ECO:0000256" key="10">
    <source>
        <dbReference type="RuleBase" id="RU368028"/>
    </source>
</evidence>
<dbReference type="CDD" id="cd01530">
    <property type="entry name" value="Cdc25"/>
    <property type="match status" value="1"/>
</dbReference>
<accession>A0A9P4NHN6</accession>
<dbReference type="GO" id="GO:0004725">
    <property type="term" value="F:protein tyrosine phosphatase activity"/>
    <property type="evidence" value="ECO:0007669"/>
    <property type="project" value="UniProtKB-UniRule"/>
</dbReference>
<evidence type="ECO:0000256" key="7">
    <source>
        <dbReference type="ARBA" id="ARBA00023306"/>
    </source>
</evidence>
<dbReference type="PANTHER" id="PTHR10828:SF17">
    <property type="entry name" value="PROTEIN-TYROSINE-PHOSPHATASE"/>
    <property type="match status" value="1"/>
</dbReference>
<keyword evidence="14" id="KW-1185">Reference proteome</keyword>
<name>A0A9P4NHN6_9PEZI</name>
<dbReference type="GO" id="GO:0005737">
    <property type="term" value="C:cytoplasm"/>
    <property type="evidence" value="ECO:0007669"/>
    <property type="project" value="TreeGrafter"/>
</dbReference>
<proteinExistence type="inferred from homology"/>
<dbReference type="PROSITE" id="PS50206">
    <property type="entry name" value="RHODANESE_3"/>
    <property type="match status" value="1"/>
</dbReference>
<evidence type="ECO:0000256" key="4">
    <source>
        <dbReference type="ARBA" id="ARBA00022776"/>
    </source>
</evidence>
<evidence type="ECO:0000256" key="6">
    <source>
        <dbReference type="ARBA" id="ARBA00022912"/>
    </source>
</evidence>
<keyword evidence="5 10" id="KW-0378">Hydrolase</keyword>
<dbReference type="GO" id="GO:0051301">
    <property type="term" value="P:cell division"/>
    <property type="evidence" value="ECO:0007669"/>
    <property type="project" value="UniProtKB-UniRule"/>
</dbReference>
<comment type="caution">
    <text evidence="13">The sequence shown here is derived from an EMBL/GenBank/DDBJ whole genome shotgun (WGS) entry which is preliminary data.</text>
</comment>
<dbReference type="Gene3D" id="3.40.250.10">
    <property type="entry name" value="Rhodanese-like domain"/>
    <property type="match status" value="1"/>
</dbReference>
<dbReference type="AlphaFoldDB" id="A0A9P4NHN6"/>
<evidence type="ECO:0000313" key="14">
    <source>
        <dbReference type="Proteomes" id="UP000800235"/>
    </source>
</evidence>
<evidence type="ECO:0000256" key="1">
    <source>
        <dbReference type="ARBA" id="ARBA00011065"/>
    </source>
</evidence>
<comment type="catalytic activity">
    <reaction evidence="8 10">
        <text>O-phospho-L-tyrosyl-[protein] + H2O = L-tyrosyl-[protein] + phosphate</text>
        <dbReference type="Rhea" id="RHEA:10684"/>
        <dbReference type="Rhea" id="RHEA-COMP:10136"/>
        <dbReference type="Rhea" id="RHEA-COMP:20101"/>
        <dbReference type="ChEBI" id="CHEBI:15377"/>
        <dbReference type="ChEBI" id="CHEBI:43474"/>
        <dbReference type="ChEBI" id="CHEBI:46858"/>
        <dbReference type="ChEBI" id="CHEBI:61978"/>
        <dbReference type="EC" id="3.1.3.48"/>
    </reaction>
</comment>
<comment type="similarity">
    <text evidence="1 10">Belongs to the MPI phosphatase family.</text>
</comment>
<feature type="compositionally biased region" description="Polar residues" evidence="11">
    <location>
        <begin position="519"/>
        <end position="532"/>
    </location>
</feature>
<evidence type="ECO:0000256" key="9">
    <source>
        <dbReference type="ARBA" id="ARBA00067190"/>
    </source>
</evidence>
<keyword evidence="3 10" id="KW-0132">Cell division</keyword>
<dbReference type="SUPFAM" id="SSF52821">
    <property type="entry name" value="Rhodanese/Cell cycle control phosphatase"/>
    <property type="match status" value="1"/>
</dbReference>
<evidence type="ECO:0000256" key="3">
    <source>
        <dbReference type="ARBA" id="ARBA00022618"/>
    </source>
</evidence>
<evidence type="ECO:0000313" key="13">
    <source>
        <dbReference type="EMBL" id="KAF2421859.1"/>
    </source>
</evidence>
<sequence>MEMSSPLAAMRPPPRPSWGFRRDLPNSRAQHAASSSFGGNNFNFRDLSMMKRSNSDYFTLQPAAAPMRGSSPTASLAADLSQNFHIDQSPQLPTPRRSLFTSNIFTPHINRGASTPPGAWEGATTPPIPSSSPGFGGDSMDISPLPHKPAYGFANAIQTQSFNLIIAPDEEMISPSDTISNPLLEVPRVPERKRSSLFRPSLSRTKCHSTTAVAQQSKPAQLPAFNFGAGGNGLMHSTSFANIDECFKESPPQHRNPFDSSVIAPPRPRPFYPNANVVSRATGSPVGAQPRRAVTNTTRPRKQFRRSLSMFESPGDVMRPDRTEHIPSDLHSIMDVEEMVGHKLPVIEAQDEDSSCSLPRIESKTLIDVLNGEYDHLYDHKLVIDCRFEYEYEGGHITGARNFNDKEQMAQELFSSPPSASTLIIFHCEYSKHRAPLMATYIRNQDRTVNTANYPRLTYPEVYILNGGYSSFFQEYRQRCYPMNYVLMDDKAHEHACERGLNKIKQRAKLSRAQTFAFGQSCQMEDSPSRSPSAGGMTMGGDLAGPRLLSRRMASY</sequence>
<comment type="function">
    <text evidence="10">Tyrosine protein phosphatase which functions as a dosage-dependent inducer of mitotic progression.</text>
</comment>
<dbReference type="Pfam" id="PF00581">
    <property type="entry name" value="Rhodanese"/>
    <property type="match status" value="1"/>
</dbReference>
<evidence type="ECO:0000256" key="11">
    <source>
        <dbReference type="SAM" id="MobiDB-lite"/>
    </source>
</evidence>
<dbReference type="PANTHER" id="PTHR10828">
    <property type="entry name" value="M-PHASE INDUCER PHOSPHATASE DUAL SPECIFICITY PHOSPHATASE CDC25"/>
    <property type="match status" value="1"/>
</dbReference>
<dbReference type="GO" id="GO:0000086">
    <property type="term" value="P:G2/M transition of mitotic cell cycle"/>
    <property type="evidence" value="ECO:0007669"/>
    <property type="project" value="TreeGrafter"/>
</dbReference>
<dbReference type="InterPro" id="IPR036873">
    <property type="entry name" value="Rhodanese-like_dom_sf"/>
</dbReference>
<evidence type="ECO:0000256" key="5">
    <source>
        <dbReference type="ARBA" id="ARBA00022801"/>
    </source>
</evidence>
<dbReference type="FunFam" id="3.40.250.10:FF:000021">
    <property type="entry name" value="M-phase inducer phosphatase cdc-25.2"/>
    <property type="match status" value="1"/>
</dbReference>
<dbReference type="Proteomes" id="UP000800235">
    <property type="component" value="Unassembled WGS sequence"/>
</dbReference>
<dbReference type="OrthoDB" id="26523at2759"/>
<feature type="compositionally biased region" description="Polar residues" evidence="11">
    <location>
        <begin position="27"/>
        <end position="40"/>
    </location>
</feature>
<keyword evidence="7 10" id="KW-0131">Cell cycle</keyword>
<organism evidence="13 14">
    <name type="scientific">Tothia fuscella</name>
    <dbReference type="NCBI Taxonomy" id="1048955"/>
    <lineage>
        <taxon>Eukaryota</taxon>
        <taxon>Fungi</taxon>
        <taxon>Dikarya</taxon>
        <taxon>Ascomycota</taxon>
        <taxon>Pezizomycotina</taxon>
        <taxon>Dothideomycetes</taxon>
        <taxon>Pleosporomycetidae</taxon>
        <taxon>Venturiales</taxon>
        <taxon>Cylindrosympodiaceae</taxon>
        <taxon>Tothia</taxon>
    </lineage>
</organism>
<dbReference type="InterPro" id="IPR000751">
    <property type="entry name" value="MPI_Phosphatase"/>
</dbReference>